<sequence length="145" mass="16356">MKKLASSRVKDVSYEEKDLFFFPKGIPGFEHLHEWLIVGDEDSPVKWLHSVEEDVALPIAHPRSFFIDYDANISKSVLADLGTEKLEKLTVVVVLSLSRGDVHDSTVNLKAPILINGEKRLGMQVIALNEDYDVRHPLFSPSTKE</sequence>
<dbReference type="PANTHER" id="PTHR39190">
    <property type="entry name" value="FLAGELLAR ASSEMBLY FACTOR FLIW"/>
    <property type="match status" value="1"/>
</dbReference>
<keyword evidence="3 4" id="KW-0810">Translation regulation</keyword>
<dbReference type="HAMAP" id="MF_01185">
    <property type="entry name" value="FliW"/>
    <property type="match status" value="1"/>
</dbReference>
<reference evidence="5 6" key="1">
    <citation type="submission" date="2022-01" db="EMBL/GenBank/DDBJ databases">
        <title>Dethiosulfovibrio faecalis sp. nov., a novel proteolytic, non-sulfur-reducing bacterium isolated from a marine aquaculture solid waste bioreactor.</title>
        <authorList>
            <person name="Grabowski S."/>
            <person name="Apolinario E."/>
            <person name="Schneider N."/>
            <person name="Marshall C.W."/>
            <person name="Sowers K.R."/>
        </authorList>
    </citation>
    <scope>NUCLEOTIDE SEQUENCE [LARGE SCALE GENOMIC DNA]</scope>
    <source>
        <strain evidence="5 6">DSM 12537</strain>
    </source>
</reference>
<comment type="function">
    <text evidence="4">Acts as an anti-CsrA protein, binds CsrA and prevents it from repressing translation of its target genes, one of which is flagellin. Binds to flagellin and participates in the assembly of the flagellum.</text>
</comment>
<name>A0ABS9ELE7_9BACT</name>
<comment type="similarity">
    <text evidence="4">Belongs to the FliW family.</text>
</comment>
<keyword evidence="5" id="KW-0282">Flagellum</keyword>
<dbReference type="Gene3D" id="2.30.290.10">
    <property type="entry name" value="BH3618-like"/>
    <property type="match status" value="1"/>
</dbReference>
<dbReference type="Pfam" id="PF02623">
    <property type="entry name" value="FliW"/>
    <property type="match status" value="1"/>
</dbReference>
<keyword evidence="1 4" id="KW-0963">Cytoplasm</keyword>
<dbReference type="RefSeq" id="WP_236097964.1">
    <property type="nucleotide sequence ID" value="NZ_JAKGUD010000001.1"/>
</dbReference>
<keyword evidence="2 4" id="KW-1005">Bacterial flagellum biogenesis</keyword>
<evidence type="ECO:0000256" key="2">
    <source>
        <dbReference type="ARBA" id="ARBA00022795"/>
    </source>
</evidence>
<comment type="caution">
    <text evidence="5">The sequence shown here is derived from an EMBL/GenBank/DDBJ whole genome shotgun (WGS) entry which is preliminary data.</text>
</comment>
<keyword evidence="6" id="KW-1185">Reference proteome</keyword>
<dbReference type="InterPro" id="IPR024046">
    <property type="entry name" value="Flagellar_assmbl_FliW_dom_sf"/>
</dbReference>
<accession>A0ABS9ELE7</accession>
<dbReference type="EMBL" id="JAKGUD010000001">
    <property type="protein sequence ID" value="MCF4141519.1"/>
    <property type="molecule type" value="Genomic_DNA"/>
</dbReference>
<comment type="subunit">
    <text evidence="4">Interacts with translational regulator CsrA and flagellin(s).</text>
</comment>
<evidence type="ECO:0000256" key="3">
    <source>
        <dbReference type="ARBA" id="ARBA00022845"/>
    </source>
</evidence>
<organism evidence="5 6">
    <name type="scientific">Dethiosulfovibrio marinus</name>
    <dbReference type="NCBI Taxonomy" id="133532"/>
    <lineage>
        <taxon>Bacteria</taxon>
        <taxon>Thermotogati</taxon>
        <taxon>Synergistota</taxon>
        <taxon>Synergistia</taxon>
        <taxon>Synergistales</taxon>
        <taxon>Dethiosulfovibrionaceae</taxon>
        <taxon>Dethiosulfovibrio</taxon>
    </lineage>
</organism>
<keyword evidence="5" id="KW-0966">Cell projection</keyword>
<evidence type="ECO:0000256" key="4">
    <source>
        <dbReference type="HAMAP-Rule" id="MF_01185"/>
    </source>
</evidence>
<keyword evidence="5" id="KW-0969">Cilium</keyword>
<evidence type="ECO:0000256" key="1">
    <source>
        <dbReference type="ARBA" id="ARBA00022490"/>
    </source>
</evidence>
<keyword evidence="4" id="KW-0143">Chaperone</keyword>
<dbReference type="PANTHER" id="PTHR39190:SF1">
    <property type="entry name" value="FLAGELLAR ASSEMBLY FACTOR FLIW"/>
    <property type="match status" value="1"/>
</dbReference>
<protein>
    <recommendedName>
        <fullName evidence="4">Flagellar assembly factor FliW</fullName>
    </recommendedName>
</protein>
<dbReference type="Proteomes" id="UP001200430">
    <property type="component" value="Unassembled WGS sequence"/>
</dbReference>
<proteinExistence type="inferred from homology"/>
<dbReference type="InterPro" id="IPR003775">
    <property type="entry name" value="Flagellar_assembly_factor_FliW"/>
</dbReference>
<dbReference type="SUPFAM" id="SSF141457">
    <property type="entry name" value="BH3618-like"/>
    <property type="match status" value="1"/>
</dbReference>
<evidence type="ECO:0000313" key="5">
    <source>
        <dbReference type="EMBL" id="MCF4141519.1"/>
    </source>
</evidence>
<gene>
    <name evidence="4 5" type="primary">fliW</name>
    <name evidence="5" type="ORF">L2W38_01635</name>
</gene>
<comment type="subcellular location">
    <subcellularLocation>
        <location evidence="4">Cytoplasm</location>
    </subcellularLocation>
</comment>
<evidence type="ECO:0000313" key="6">
    <source>
        <dbReference type="Proteomes" id="UP001200430"/>
    </source>
</evidence>